<dbReference type="Proteomes" id="UP000002402">
    <property type="component" value="Chromosome"/>
</dbReference>
<evidence type="ECO:0000256" key="1">
    <source>
        <dbReference type="SAM" id="MobiDB-lite"/>
    </source>
</evidence>
<dbReference type="HOGENOM" id="CLU_2001410_0_0_7"/>
<name>Q1CZA1_MYXXD</name>
<feature type="region of interest" description="Disordered" evidence="1">
    <location>
        <begin position="1"/>
        <end position="28"/>
    </location>
</feature>
<dbReference type="EnsemblBacteria" id="ABF88419">
    <property type="protein sequence ID" value="ABF88419"/>
    <property type="gene ID" value="MXAN_6141"/>
</dbReference>
<keyword evidence="3" id="KW-1185">Reference proteome</keyword>
<accession>Q1CZA1</accession>
<dbReference type="KEGG" id="mxa:MXAN_6141"/>
<proteinExistence type="predicted"/>
<protein>
    <submittedName>
        <fullName evidence="2">Uncharacterized protein</fullName>
    </submittedName>
</protein>
<dbReference type="EMBL" id="CP000113">
    <property type="protein sequence ID" value="ABF88419.1"/>
    <property type="molecule type" value="Genomic_DNA"/>
</dbReference>
<reference evidence="2 3" key="1">
    <citation type="journal article" date="2006" name="Proc. Natl. Acad. Sci. U.S.A.">
        <title>Evolution of sensory complexity recorded in a myxobacterial genome.</title>
        <authorList>
            <person name="Goldman B.S."/>
            <person name="Nierman W.C."/>
            <person name="Kaiser D."/>
            <person name="Slater S.C."/>
            <person name="Durkin A.S."/>
            <person name="Eisen J.A."/>
            <person name="Ronning C.M."/>
            <person name="Barbazuk W.B."/>
            <person name="Blanchard M."/>
            <person name="Field C."/>
            <person name="Halling C."/>
            <person name="Hinkle G."/>
            <person name="Iartchuk O."/>
            <person name="Kim H.S."/>
            <person name="Mackenzie C."/>
            <person name="Madupu R."/>
            <person name="Miller N."/>
            <person name="Shvartsbeyn A."/>
            <person name="Sullivan S.A."/>
            <person name="Vaudin M."/>
            <person name="Wiegand R."/>
            <person name="Kaplan H.B."/>
        </authorList>
    </citation>
    <scope>NUCLEOTIDE SEQUENCE [LARGE SCALE GENOMIC DNA]</scope>
    <source>
        <strain evidence="3">DK1622</strain>
    </source>
</reference>
<sequence>MEAFAREQGLSDIHGPPRPADWRPGHAPESFKVAHAIQPERKPPPEGLLPLRRRLRCGQTSEVATWPPDAFRLMKLMRNLLRQTATAIWKEHRRLDIQRDREDKSLAAIDVFVQHLIDSRLPIG</sequence>
<evidence type="ECO:0000313" key="2">
    <source>
        <dbReference type="EMBL" id="ABF88419.1"/>
    </source>
</evidence>
<organism evidence="2 3">
    <name type="scientific">Myxococcus xanthus (strain DK1622)</name>
    <dbReference type="NCBI Taxonomy" id="246197"/>
    <lineage>
        <taxon>Bacteria</taxon>
        <taxon>Pseudomonadati</taxon>
        <taxon>Myxococcota</taxon>
        <taxon>Myxococcia</taxon>
        <taxon>Myxococcales</taxon>
        <taxon>Cystobacterineae</taxon>
        <taxon>Myxococcaceae</taxon>
        <taxon>Myxococcus</taxon>
    </lineage>
</organism>
<evidence type="ECO:0000313" key="3">
    <source>
        <dbReference type="Proteomes" id="UP000002402"/>
    </source>
</evidence>
<dbReference type="AlphaFoldDB" id="Q1CZA1"/>
<gene>
    <name evidence="2" type="ordered locus">MXAN_6141</name>
</gene>